<name>A0A5E5P2F6_9BURK</name>
<feature type="compositionally biased region" description="Low complexity" evidence="1">
    <location>
        <begin position="171"/>
        <end position="184"/>
    </location>
</feature>
<feature type="region of interest" description="Disordered" evidence="1">
    <location>
        <begin position="162"/>
        <end position="196"/>
    </location>
</feature>
<feature type="compositionally biased region" description="Basic and acidic residues" evidence="1">
    <location>
        <begin position="1"/>
        <end position="30"/>
    </location>
</feature>
<accession>A0A5E5P2F6</accession>
<dbReference type="Proteomes" id="UP000364291">
    <property type="component" value="Unassembled WGS sequence"/>
</dbReference>
<protein>
    <submittedName>
        <fullName evidence="2">Uncharacterized protein</fullName>
    </submittedName>
</protein>
<evidence type="ECO:0000313" key="2">
    <source>
        <dbReference type="EMBL" id="VVG70455.1"/>
    </source>
</evidence>
<evidence type="ECO:0000256" key="1">
    <source>
        <dbReference type="SAM" id="MobiDB-lite"/>
    </source>
</evidence>
<organism evidence="2 3">
    <name type="scientific">Pandoraea apista</name>
    <dbReference type="NCBI Taxonomy" id="93218"/>
    <lineage>
        <taxon>Bacteria</taxon>
        <taxon>Pseudomonadati</taxon>
        <taxon>Pseudomonadota</taxon>
        <taxon>Betaproteobacteria</taxon>
        <taxon>Burkholderiales</taxon>
        <taxon>Burkholderiaceae</taxon>
        <taxon>Pandoraea</taxon>
    </lineage>
</organism>
<dbReference type="EMBL" id="CABPSX010000002">
    <property type="protein sequence ID" value="VVG70455.1"/>
    <property type="molecule type" value="Genomic_DNA"/>
</dbReference>
<reference evidence="2 3" key="1">
    <citation type="submission" date="2019-08" db="EMBL/GenBank/DDBJ databases">
        <authorList>
            <person name="Peeters C."/>
        </authorList>
    </citation>
    <scope>NUCLEOTIDE SEQUENCE [LARGE SCALE GENOMIC DNA]</scope>
    <source>
        <strain evidence="2 3">LMG 18089</strain>
    </source>
</reference>
<gene>
    <name evidence="2" type="ORF">PAP18089_01415</name>
</gene>
<sequence>MTHKEDEQDHGARARPDAARAEEQGERERNVATLRSTLAPPVGRFGLCVGERRTGEQRTFSTTPEPRDHRATLDTTADGQPARRCSAALRSSAVVVAVSGAPAGCFAQRSERPSALDGSSAAFHALPGHPGRSWSRGLRRLSVSSTVVASIAISGRIACPRRFAAPPSRGTPPVRSSTRPASSRPARRACGPGLRC</sequence>
<evidence type="ECO:0000313" key="3">
    <source>
        <dbReference type="Proteomes" id="UP000364291"/>
    </source>
</evidence>
<dbReference type="AlphaFoldDB" id="A0A5E5P2F6"/>
<feature type="region of interest" description="Disordered" evidence="1">
    <location>
        <begin position="1"/>
        <end position="79"/>
    </location>
</feature>
<proteinExistence type="predicted"/>